<keyword evidence="2" id="KW-1185">Reference proteome</keyword>
<reference evidence="1 2" key="1">
    <citation type="submission" date="2018-04" db="EMBL/GenBank/DDBJ databases">
        <title>WGS assembly of Panicum hallii var. hallii HAL2.</title>
        <authorList>
            <person name="Lovell J."/>
            <person name="Jenkins J."/>
            <person name="Lowry D."/>
            <person name="Mamidi S."/>
            <person name="Sreedasyam A."/>
            <person name="Weng X."/>
            <person name="Barry K."/>
            <person name="Bonette J."/>
            <person name="Campitelli B."/>
            <person name="Daum C."/>
            <person name="Gordon S."/>
            <person name="Gould B."/>
            <person name="Lipzen A."/>
            <person name="MacQueen A."/>
            <person name="Palacio-Mejia J."/>
            <person name="Plott C."/>
            <person name="Shakirov E."/>
            <person name="Shu S."/>
            <person name="Yoshinaga Y."/>
            <person name="Zane M."/>
            <person name="Rokhsar D."/>
            <person name="Grimwood J."/>
            <person name="Schmutz J."/>
            <person name="Juenger T."/>
        </authorList>
    </citation>
    <scope>NUCLEOTIDE SEQUENCE [LARGE SCALE GENOMIC DNA]</scope>
    <source>
        <strain evidence="2">cv. HAL2</strain>
    </source>
</reference>
<name>A0A2T7DIQ5_9POAL</name>
<evidence type="ECO:0000313" key="1">
    <source>
        <dbReference type="EMBL" id="PUZ55459.1"/>
    </source>
</evidence>
<dbReference type="EMBL" id="CM009753">
    <property type="protein sequence ID" value="PUZ55459.1"/>
    <property type="molecule type" value="Genomic_DNA"/>
</dbReference>
<sequence length="54" mass="5849">MQFVRGIMMAAISFPTTAIRQWSDELSTGIPSVHAGVRVSGQTRRRIASVISAC</sequence>
<organism evidence="1 2">
    <name type="scientific">Panicum hallii var. hallii</name>
    <dbReference type="NCBI Taxonomy" id="1504633"/>
    <lineage>
        <taxon>Eukaryota</taxon>
        <taxon>Viridiplantae</taxon>
        <taxon>Streptophyta</taxon>
        <taxon>Embryophyta</taxon>
        <taxon>Tracheophyta</taxon>
        <taxon>Spermatophyta</taxon>
        <taxon>Magnoliopsida</taxon>
        <taxon>Liliopsida</taxon>
        <taxon>Poales</taxon>
        <taxon>Poaceae</taxon>
        <taxon>PACMAD clade</taxon>
        <taxon>Panicoideae</taxon>
        <taxon>Panicodae</taxon>
        <taxon>Paniceae</taxon>
        <taxon>Panicinae</taxon>
        <taxon>Panicum</taxon>
        <taxon>Panicum sect. Panicum</taxon>
    </lineage>
</organism>
<protein>
    <submittedName>
        <fullName evidence="1">Uncharacterized protein</fullName>
    </submittedName>
</protein>
<dbReference type="Gramene" id="PUZ55459">
    <property type="protein sequence ID" value="PUZ55459"/>
    <property type="gene ID" value="GQ55_5G213300"/>
</dbReference>
<proteinExistence type="predicted"/>
<dbReference type="Proteomes" id="UP000244336">
    <property type="component" value="Chromosome 5"/>
</dbReference>
<gene>
    <name evidence="1" type="ORF">GQ55_5G213300</name>
</gene>
<evidence type="ECO:0000313" key="2">
    <source>
        <dbReference type="Proteomes" id="UP000244336"/>
    </source>
</evidence>
<accession>A0A2T7DIQ5</accession>
<dbReference type="AlphaFoldDB" id="A0A2T7DIQ5"/>